<evidence type="ECO:0000256" key="5">
    <source>
        <dbReference type="ARBA" id="ARBA00022490"/>
    </source>
</evidence>
<evidence type="ECO:0000256" key="10">
    <source>
        <dbReference type="ARBA" id="ARBA00022842"/>
    </source>
</evidence>
<dbReference type="InterPro" id="IPR005147">
    <property type="entry name" value="tRNA_synthase_B5-dom"/>
</dbReference>
<dbReference type="InterPro" id="IPR045864">
    <property type="entry name" value="aa-tRNA-synth_II/BPL/LPL"/>
</dbReference>
<evidence type="ECO:0000256" key="6">
    <source>
        <dbReference type="ARBA" id="ARBA00022598"/>
    </source>
</evidence>
<dbReference type="SMART" id="SM00874">
    <property type="entry name" value="B5"/>
    <property type="match status" value="1"/>
</dbReference>
<dbReference type="InterPro" id="IPR045060">
    <property type="entry name" value="Phe-tRNA-ligase_IIc_bsu"/>
</dbReference>
<dbReference type="GO" id="GO:0003723">
    <property type="term" value="F:RNA binding"/>
    <property type="evidence" value="ECO:0007669"/>
    <property type="project" value="InterPro"/>
</dbReference>
<comment type="catalytic activity">
    <reaction evidence="14">
        <text>tRNA(Phe) + L-phenylalanine + ATP = L-phenylalanyl-tRNA(Phe) + AMP + diphosphate + H(+)</text>
        <dbReference type="Rhea" id="RHEA:19413"/>
        <dbReference type="Rhea" id="RHEA-COMP:9668"/>
        <dbReference type="Rhea" id="RHEA-COMP:9699"/>
        <dbReference type="ChEBI" id="CHEBI:15378"/>
        <dbReference type="ChEBI" id="CHEBI:30616"/>
        <dbReference type="ChEBI" id="CHEBI:33019"/>
        <dbReference type="ChEBI" id="CHEBI:58095"/>
        <dbReference type="ChEBI" id="CHEBI:78442"/>
        <dbReference type="ChEBI" id="CHEBI:78531"/>
        <dbReference type="ChEBI" id="CHEBI:456215"/>
        <dbReference type="EC" id="6.1.1.20"/>
    </reaction>
</comment>
<keyword evidence="7" id="KW-0479">Metal-binding</keyword>
<comment type="subunit">
    <text evidence="3">Tetramer of two alpha and two beta subunits.</text>
</comment>
<keyword evidence="10" id="KW-0460">Magnesium</keyword>
<organism evidence="16 17">
    <name type="scientific">Candidatus Sulfomarinibacter kjeldsenii</name>
    <dbReference type="NCBI Taxonomy" id="2885994"/>
    <lineage>
        <taxon>Bacteria</taxon>
        <taxon>Pseudomonadati</taxon>
        <taxon>Acidobacteriota</taxon>
        <taxon>Thermoanaerobaculia</taxon>
        <taxon>Thermoanaerobaculales</taxon>
        <taxon>Candidatus Sulfomarinibacteraceae</taxon>
        <taxon>Candidatus Sulfomarinibacter</taxon>
    </lineage>
</organism>
<dbReference type="Pfam" id="PF17759">
    <property type="entry name" value="tRNA_synthFbeta"/>
    <property type="match status" value="1"/>
</dbReference>
<evidence type="ECO:0000256" key="4">
    <source>
        <dbReference type="ARBA" id="ARBA00012814"/>
    </source>
</evidence>
<dbReference type="PANTHER" id="PTHR10947">
    <property type="entry name" value="PHENYLALANYL-TRNA SYNTHETASE BETA CHAIN AND LEUCINE-RICH REPEAT-CONTAINING PROTEIN 47"/>
    <property type="match status" value="1"/>
</dbReference>
<reference evidence="16 17" key="1">
    <citation type="submission" date="2020-08" db="EMBL/GenBank/DDBJ databases">
        <title>Acidobacteriota in marine sediments use diverse sulfur dissimilation pathways.</title>
        <authorList>
            <person name="Wasmund K."/>
        </authorList>
    </citation>
    <scope>NUCLEOTIDE SEQUENCE [LARGE SCALE GENOMIC DNA]</scope>
    <source>
        <strain evidence="16">MAG AM3-A</strain>
    </source>
</reference>
<evidence type="ECO:0000256" key="9">
    <source>
        <dbReference type="ARBA" id="ARBA00022840"/>
    </source>
</evidence>
<evidence type="ECO:0000256" key="13">
    <source>
        <dbReference type="ARBA" id="ARBA00033189"/>
    </source>
</evidence>
<evidence type="ECO:0000256" key="11">
    <source>
        <dbReference type="ARBA" id="ARBA00022917"/>
    </source>
</evidence>
<dbReference type="Gene3D" id="3.30.56.10">
    <property type="match status" value="2"/>
</dbReference>
<dbReference type="Gene3D" id="3.30.930.10">
    <property type="entry name" value="Bira Bifunctional Protein, Domain 2"/>
    <property type="match status" value="1"/>
</dbReference>
<evidence type="ECO:0000256" key="8">
    <source>
        <dbReference type="ARBA" id="ARBA00022741"/>
    </source>
</evidence>
<dbReference type="SMART" id="SM00873">
    <property type="entry name" value="B3_4"/>
    <property type="match status" value="1"/>
</dbReference>
<dbReference type="EC" id="6.1.1.20" evidence="4"/>
<accession>A0A8J6XZ35</accession>
<dbReference type="InterPro" id="IPR020825">
    <property type="entry name" value="Phe-tRNA_synthase-like_B3/B4"/>
</dbReference>
<name>A0A8J6XZ35_9BACT</name>
<dbReference type="GO" id="GO:0000287">
    <property type="term" value="F:magnesium ion binding"/>
    <property type="evidence" value="ECO:0007669"/>
    <property type="project" value="InterPro"/>
</dbReference>
<dbReference type="FunFam" id="3.50.40.10:FF:000001">
    <property type="entry name" value="Phenylalanine--tRNA ligase beta subunit"/>
    <property type="match status" value="1"/>
</dbReference>
<dbReference type="Gene3D" id="3.50.40.10">
    <property type="entry name" value="Phenylalanyl-trna Synthetase, Chain B, domain 3"/>
    <property type="match status" value="1"/>
</dbReference>
<dbReference type="GO" id="GO:0005524">
    <property type="term" value="F:ATP binding"/>
    <property type="evidence" value="ECO:0007669"/>
    <property type="project" value="UniProtKB-KW"/>
</dbReference>
<evidence type="ECO:0000256" key="7">
    <source>
        <dbReference type="ARBA" id="ARBA00022723"/>
    </source>
</evidence>
<protein>
    <recommendedName>
        <fullName evidence="4">phenylalanine--tRNA ligase</fullName>
        <ecNumber evidence="4">6.1.1.20</ecNumber>
    </recommendedName>
    <alternativeName>
        <fullName evidence="13">Phenylalanyl-tRNA synthetase beta subunit</fullName>
    </alternativeName>
</protein>
<feature type="domain" description="B5" evidence="15">
    <location>
        <begin position="288"/>
        <end position="363"/>
    </location>
</feature>
<sequence length="539" mass="58792">MIFDSDWLTEYLDGAPDLDTLAKRLTDSGCLVELREKGDGAEKWDVEVTTNRPDAMNHRGLAREAAVAVGGQLHPLDFELSECTEDATKLATVEIADPALCPRYVARVIRGVSVGPSPGWMQRRLLNCGVRPINAVVDATNYVLLELGQPLHAFDLDLVRGRKIVVRPADAGEKLTTLDGEERQLDSSMLVIADGEGVVALAGIMGGADSEINDNTTDVLLESAHFDALSVRRTARRLGMHTEASHRFERGTDPEMAATACDRAAALIAELGGGRVCRGRIDVYPQRWEPKQMEFSVAALSAFAGLEIPAPRVMEILDGLELFPELEGDQVRVSVPPHRVDIDRLPDLYEEVIRHVGYDAVPSQLPVLPTTPGHRNPNWELIDRARDAAVAVGLNEVMTWSFIDPKTDELVGSQSLCPGEPLALDNPLATTLGVMRRSLLPGLLSAAQANLNQGERTLGFFEQGRVFDLDDGGPREHERLGIVLLDESGDAETRFLRLKGVIECVREKVGLPGLEWKRGGEPWFSEDAGANLETADGKT</sequence>
<keyword evidence="5" id="KW-0963">Cytoplasm</keyword>
<evidence type="ECO:0000313" key="17">
    <source>
        <dbReference type="Proteomes" id="UP000598633"/>
    </source>
</evidence>
<dbReference type="InterPro" id="IPR004532">
    <property type="entry name" value="Phe-tRNA-ligase_IIc_bsu_bact"/>
</dbReference>
<keyword evidence="9" id="KW-0067">ATP-binding</keyword>
<evidence type="ECO:0000256" key="2">
    <source>
        <dbReference type="ARBA" id="ARBA00008653"/>
    </source>
</evidence>
<dbReference type="InterPro" id="IPR041616">
    <property type="entry name" value="PheRS_beta_core"/>
</dbReference>
<dbReference type="NCBIfam" id="TIGR00472">
    <property type="entry name" value="pheT_bact"/>
    <property type="match status" value="1"/>
</dbReference>
<evidence type="ECO:0000259" key="15">
    <source>
        <dbReference type="PROSITE" id="PS51483"/>
    </source>
</evidence>
<gene>
    <name evidence="16" type="primary">pheT</name>
    <name evidence="16" type="ORF">IFJ97_03585</name>
</gene>
<dbReference type="Pfam" id="PF03484">
    <property type="entry name" value="B5"/>
    <property type="match status" value="1"/>
</dbReference>
<evidence type="ECO:0000256" key="14">
    <source>
        <dbReference type="ARBA" id="ARBA00049255"/>
    </source>
</evidence>
<dbReference type="Pfam" id="PF03483">
    <property type="entry name" value="B3_4"/>
    <property type="match status" value="1"/>
</dbReference>
<comment type="cofactor">
    <cofactor evidence="1">
        <name>Mg(2+)</name>
        <dbReference type="ChEBI" id="CHEBI:18420"/>
    </cofactor>
</comment>
<dbReference type="InterPro" id="IPR009061">
    <property type="entry name" value="DNA-bd_dom_put_sf"/>
</dbReference>
<comment type="similarity">
    <text evidence="2">Belongs to the phenylalanyl-tRNA synthetase beta subunit family. Type 1 subfamily.</text>
</comment>
<proteinExistence type="inferred from homology"/>
<evidence type="ECO:0000256" key="12">
    <source>
        <dbReference type="ARBA" id="ARBA00023146"/>
    </source>
</evidence>
<dbReference type="GO" id="GO:0009328">
    <property type="term" value="C:phenylalanine-tRNA ligase complex"/>
    <property type="evidence" value="ECO:0007669"/>
    <property type="project" value="TreeGrafter"/>
</dbReference>
<dbReference type="InterPro" id="IPR005146">
    <property type="entry name" value="B3/B4_tRNA-bd"/>
</dbReference>
<evidence type="ECO:0000313" key="16">
    <source>
        <dbReference type="EMBL" id="MBD3870428.1"/>
    </source>
</evidence>
<dbReference type="PROSITE" id="PS51483">
    <property type="entry name" value="B5"/>
    <property type="match status" value="1"/>
</dbReference>
<dbReference type="SUPFAM" id="SSF55681">
    <property type="entry name" value="Class II aaRS and biotin synthetases"/>
    <property type="match status" value="1"/>
</dbReference>
<dbReference type="AlphaFoldDB" id="A0A8J6XZ35"/>
<keyword evidence="8" id="KW-0547">Nucleotide-binding</keyword>
<dbReference type="SUPFAM" id="SSF56037">
    <property type="entry name" value="PheT/TilS domain"/>
    <property type="match status" value="1"/>
</dbReference>
<dbReference type="GO" id="GO:0006432">
    <property type="term" value="P:phenylalanyl-tRNA aminoacylation"/>
    <property type="evidence" value="ECO:0007669"/>
    <property type="project" value="InterPro"/>
</dbReference>
<keyword evidence="11" id="KW-0648">Protein biosynthesis</keyword>
<dbReference type="Proteomes" id="UP000598633">
    <property type="component" value="Unassembled WGS sequence"/>
</dbReference>
<dbReference type="PANTHER" id="PTHR10947:SF0">
    <property type="entry name" value="PHENYLALANINE--TRNA LIGASE BETA SUBUNIT"/>
    <property type="match status" value="1"/>
</dbReference>
<feature type="non-terminal residue" evidence="16">
    <location>
        <position position="539"/>
    </location>
</feature>
<dbReference type="EMBL" id="JACXWA010000062">
    <property type="protein sequence ID" value="MBD3870428.1"/>
    <property type="molecule type" value="Genomic_DNA"/>
</dbReference>
<keyword evidence="6 16" id="KW-0436">Ligase</keyword>
<evidence type="ECO:0000256" key="1">
    <source>
        <dbReference type="ARBA" id="ARBA00001946"/>
    </source>
</evidence>
<dbReference type="SUPFAM" id="SSF46955">
    <property type="entry name" value="Putative DNA-binding domain"/>
    <property type="match status" value="2"/>
</dbReference>
<evidence type="ECO:0000256" key="3">
    <source>
        <dbReference type="ARBA" id="ARBA00011209"/>
    </source>
</evidence>
<dbReference type="GO" id="GO:0004826">
    <property type="term" value="F:phenylalanine-tRNA ligase activity"/>
    <property type="evidence" value="ECO:0007669"/>
    <property type="project" value="UniProtKB-EC"/>
</dbReference>
<keyword evidence="12" id="KW-0030">Aminoacyl-tRNA synthetase</keyword>
<comment type="caution">
    <text evidence="16">The sequence shown here is derived from an EMBL/GenBank/DDBJ whole genome shotgun (WGS) entry which is preliminary data.</text>
</comment>